<evidence type="ECO:0000313" key="10">
    <source>
        <dbReference type="Proteomes" id="UP000245166"/>
    </source>
</evidence>
<comment type="catalytic activity">
    <reaction evidence="7">
        <text>L-cysteinyl-[prolipoprotein] + a 1,2-diacyl-sn-glycero-3-phospho-(1'-sn-glycerol) = an S-1,2-diacyl-sn-glyceryl-L-cysteinyl-[prolipoprotein] + sn-glycerol 1-phosphate + H(+)</text>
        <dbReference type="Rhea" id="RHEA:56712"/>
        <dbReference type="Rhea" id="RHEA-COMP:14679"/>
        <dbReference type="Rhea" id="RHEA-COMP:14680"/>
        <dbReference type="ChEBI" id="CHEBI:15378"/>
        <dbReference type="ChEBI" id="CHEBI:29950"/>
        <dbReference type="ChEBI" id="CHEBI:57685"/>
        <dbReference type="ChEBI" id="CHEBI:64716"/>
        <dbReference type="ChEBI" id="CHEBI:140658"/>
        <dbReference type="EC" id="2.5.1.145"/>
    </reaction>
</comment>
<feature type="transmembrane region" description="Helical" evidence="7">
    <location>
        <begin position="60"/>
        <end position="82"/>
    </location>
</feature>
<dbReference type="NCBIfam" id="TIGR00544">
    <property type="entry name" value="lgt"/>
    <property type="match status" value="1"/>
</dbReference>
<name>A0A2U1ZRK6_9MICO</name>
<protein>
    <recommendedName>
        <fullName evidence="7">Phosphatidylglycerol--prolipoprotein diacylglyceryl transferase</fullName>
        <ecNumber evidence="7">2.5.1.145</ecNumber>
    </recommendedName>
</protein>
<feature type="transmembrane region" description="Helical" evidence="7">
    <location>
        <begin position="102"/>
        <end position="123"/>
    </location>
</feature>
<comment type="subcellular location">
    <subcellularLocation>
        <location evidence="7">Cell membrane</location>
        <topology evidence="7">Multi-pass membrane protein</topology>
    </subcellularLocation>
</comment>
<keyword evidence="5 7" id="KW-1133">Transmembrane helix</keyword>
<dbReference type="InterPro" id="IPR001640">
    <property type="entry name" value="Lgt"/>
</dbReference>
<feature type="transmembrane region" description="Helical" evidence="7">
    <location>
        <begin position="29"/>
        <end position="48"/>
    </location>
</feature>
<dbReference type="UniPathway" id="UPA00664"/>
<keyword evidence="2 7" id="KW-1003">Cell membrane</keyword>
<evidence type="ECO:0000313" key="9">
    <source>
        <dbReference type="EMBL" id="PWD49606.1"/>
    </source>
</evidence>
<evidence type="ECO:0000256" key="5">
    <source>
        <dbReference type="ARBA" id="ARBA00022989"/>
    </source>
</evidence>
<feature type="binding site" evidence="7">
    <location>
        <position position="149"/>
    </location>
    <ligand>
        <name>a 1,2-diacyl-sn-glycero-3-phospho-(1'-sn-glycerol)</name>
        <dbReference type="ChEBI" id="CHEBI:64716"/>
    </ligand>
</feature>
<keyword evidence="3 7" id="KW-0808">Transferase</keyword>
<proteinExistence type="inferred from homology"/>
<dbReference type="EMBL" id="PYHR01000002">
    <property type="protein sequence ID" value="PWD49606.1"/>
    <property type="molecule type" value="Genomic_DNA"/>
</dbReference>
<dbReference type="RefSeq" id="WP_109227989.1">
    <property type="nucleotide sequence ID" value="NZ_PYHR01000002.1"/>
</dbReference>
<dbReference type="HAMAP" id="MF_01147">
    <property type="entry name" value="Lgt"/>
    <property type="match status" value="1"/>
</dbReference>
<comment type="caution">
    <text evidence="9">The sequence shown here is derived from an EMBL/GenBank/DDBJ whole genome shotgun (WGS) entry which is preliminary data.</text>
</comment>
<feature type="compositionally biased region" description="Acidic residues" evidence="8">
    <location>
        <begin position="309"/>
        <end position="322"/>
    </location>
</feature>
<keyword evidence="6 7" id="KW-0472">Membrane</keyword>
<keyword evidence="10" id="KW-1185">Reference proteome</keyword>
<dbReference type="OrthoDB" id="871140at2"/>
<evidence type="ECO:0000256" key="3">
    <source>
        <dbReference type="ARBA" id="ARBA00022679"/>
    </source>
</evidence>
<dbReference type="GO" id="GO:0005886">
    <property type="term" value="C:plasma membrane"/>
    <property type="evidence" value="ECO:0007669"/>
    <property type="project" value="UniProtKB-SubCell"/>
</dbReference>
<dbReference type="PROSITE" id="PS01311">
    <property type="entry name" value="LGT"/>
    <property type="match status" value="1"/>
</dbReference>
<sequence>MSLADGAVVLAAGIPSPPEHTWHLGPLPLRAYAIAILIGGILAWYLLVRRYRERGGPVDKLGDVVVWAVVLGILGARIYHVITSPDAYFGPDGDPWLIPQIWNGGLGVWGAIALGAVGAWIGCRRAGLRLAPFADSLAPGLLVAQAVGRIGNYFNQELYGSETTLPWGLQIDAHPGVLFHPTFLYELIWNLLAAAVLIWIDRRFRLGHGRVFLLYVVLYTAGRGWIEALRIDEAQLIGGLRLNVWTSIIVFVAALVAFVAVGRRSPGRETGDELWLPGRAPDVADAGVEGDASATSADPATGATTRSGDEDEPDVEPDELEQALDARRHRAPDRPAPGPRTTEE</sequence>
<evidence type="ECO:0000256" key="8">
    <source>
        <dbReference type="SAM" id="MobiDB-lite"/>
    </source>
</evidence>
<evidence type="ECO:0000256" key="7">
    <source>
        <dbReference type="HAMAP-Rule" id="MF_01147"/>
    </source>
</evidence>
<accession>A0A2U1ZRK6</accession>
<dbReference type="PANTHER" id="PTHR30589:SF0">
    <property type="entry name" value="PHOSPHATIDYLGLYCEROL--PROLIPOPROTEIN DIACYLGLYCERYL TRANSFERASE"/>
    <property type="match status" value="1"/>
</dbReference>
<reference evidence="9 10" key="1">
    <citation type="submission" date="2018-03" db="EMBL/GenBank/DDBJ databases">
        <title>Genome assembly of novel Miniimonas species PCH200.</title>
        <authorList>
            <person name="Thakur V."/>
            <person name="Kumar V."/>
            <person name="Singh D."/>
        </authorList>
    </citation>
    <scope>NUCLEOTIDE SEQUENCE [LARGE SCALE GENOMIC DNA]</scope>
    <source>
        <strain evidence="9 10">PCH200</strain>
    </source>
</reference>
<evidence type="ECO:0000256" key="4">
    <source>
        <dbReference type="ARBA" id="ARBA00022692"/>
    </source>
</evidence>
<dbReference type="GO" id="GO:0008961">
    <property type="term" value="F:phosphatidylglycerol-prolipoprotein diacylglyceryl transferase activity"/>
    <property type="evidence" value="ECO:0007669"/>
    <property type="project" value="UniProtKB-UniRule"/>
</dbReference>
<feature type="compositionally biased region" description="Polar residues" evidence="8">
    <location>
        <begin position="293"/>
        <end position="306"/>
    </location>
</feature>
<evidence type="ECO:0000256" key="6">
    <source>
        <dbReference type="ARBA" id="ARBA00023136"/>
    </source>
</evidence>
<gene>
    <name evidence="7" type="primary">lgt</name>
    <name evidence="9" type="ORF">C8046_01655</name>
</gene>
<dbReference type="GO" id="GO:0042158">
    <property type="term" value="P:lipoprotein biosynthetic process"/>
    <property type="evidence" value="ECO:0007669"/>
    <property type="project" value="UniProtKB-UniRule"/>
</dbReference>
<organism evidence="9 10">
    <name type="scientific">Serinibacter arcticus</name>
    <dbReference type="NCBI Taxonomy" id="1655435"/>
    <lineage>
        <taxon>Bacteria</taxon>
        <taxon>Bacillati</taxon>
        <taxon>Actinomycetota</taxon>
        <taxon>Actinomycetes</taxon>
        <taxon>Micrococcales</taxon>
        <taxon>Beutenbergiaceae</taxon>
        <taxon>Serinibacter</taxon>
    </lineage>
</organism>
<dbReference type="AlphaFoldDB" id="A0A2U1ZRK6"/>
<feature type="transmembrane region" description="Helical" evidence="7">
    <location>
        <begin position="243"/>
        <end position="261"/>
    </location>
</feature>
<evidence type="ECO:0000256" key="1">
    <source>
        <dbReference type="ARBA" id="ARBA00007150"/>
    </source>
</evidence>
<feature type="transmembrane region" description="Helical" evidence="7">
    <location>
        <begin position="212"/>
        <end position="231"/>
    </location>
</feature>
<comment type="similarity">
    <text evidence="1 7">Belongs to the Lgt family.</text>
</comment>
<feature type="region of interest" description="Disordered" evidence="8">
    <location>
        <begin position="284"/>
        <end position="344"/>
    </location>
</feature>
<feature type="transmembrane region" description="Helical" evidence="7">
    <location>
        <begin position="130"/>
        <end position="148"/>
    </location>
</feature>
<dbReference type="EC" id="2.5.1.145" evidence="7"/>
<dbReference type="Pfam" id="PF01790">
    <property type="entry name" value="LGT"/>
    <property type="match status" value="1"/>
</dbReference>
<comment type="function">
    <text evidence="7">Catalyzes the transfer of the diacylglyceryl group from phosphatidylglycerol to the sulfhydryl group of the N-terminal cysteine of a prolipoprotein, the first step in the formation of mature lipoproteins.</text>
</comment>
<dbReference type="PANTHER" id="PTHR30589">
    <property type="entry name" value="PROLIPOPROTEIN DIACYLGLYCERYL TRANSFERASE"/>
    <property type="match status" value="1"/>
</dbReference>
<evidence type="ECO:0000256" key="2">
    <source>
        <dbReference type="ARBA" id="ARBA00022475"/>
    </source>
</evidence>
<dbReference type="Proteomes" id="UP000245166">
    <property type="component" value="Unassembled WGS sequence"/>
</dbReference>
<keyword evidence="4 7" id="KW-0812">Transmembrane</keyword>
<feature type="transmembrane region" description="Helical" evidence="7">
    <location>
        <begin position="183"/>
        <end position="200"/>
    </location>
</feature>
<comment type="pathway">
    <text evidence="7">Protein modification; lipoprotein biosynthesis (diacylglyceryl transfer).</text>
</comment>